<evidence type="ECO:0000256" key="1">
    <source>
        <dbReference type="SAM" id="Coils"/>
    </source>
</evidence>
<gene>
    <name evidence="2" type="ORF">VNI00_002140</name>
</gene>
<name>A0AAW0E0L3_9AGAR</name>
<proteinExistence type="predicted"/>
<feature type="coiled-coil region" evidence="1">
    <location>
        <begin position="54"/>
        <end position="81"/>
    </location>
</feature>
<protein>
    <recommendedName>
        <fullName evidence="4">F-box domain-containing protein</fullName>
    </recommendedName>
</protein>
<evidence type="ECO:0000313" key="2">
    <source>
        <dbReference type="EMBL" id="KAK7058506.1"/>
    </source>
</evidence>
<evidence type="ECO:0008006" key="4">
    <source>
        <dbReference type="Google" id="ProtNLM"/>
    </source>
</evidence>
<accession>A0AAW0E0L3</accession>
<dbReference type="Proteomes" id="UP001383192">
    <property type="component" value="Unassembled WGS sequence"/>
</dbReference>
<reference evidence="2 3" key="1">
    <citation type="submission" date="2024-01" db="EMBL/GenBank/DDBJ databases">
        <title>A draft genome for a cacao thread blight-causing isolate of Paramarasmius palmivorus.</title>
        <authorList>
            <person name="Baruah I.K."/>
            <person name="Bukari Y."/>
            <person name="Amoako-Attah I."/>
            <person name="Meinhardt L.W."/>
            <person name="Bailey B.A."/>
            <person name="Cohen S.P."/>
        </authorList>
    </citation>
    <scope>NUCLEOTIDE SEQUENCE [LARGE SCALE GENOMIC DNA]</scope>
    <source>
        <strain evidence="2 3">GH-12</strain>
    </source>
</reference>
<keyword evidence="3" id="KW-1185">Reference proteome</keyword>
<sequence>MTTPAVPTSLCRNCQTLLGNNHNAIHQHRPLDIQVLRSNRLPTQTEASQIPIFVETSTAELERLEKEIRVLEVQRDALRQDIERRRSWLAPIRRLPVEILGEIFSFACLGDFSLDISSTRSYRECPVPECEQCESERAFVLKNIIAPTYSLSHVCHHWRCIINVSPQLWSSLRLDLTQMEEVHENLVGLYITRSTRHPLKIDIYDPPDVYEWDDYHEASDAIQVLGQAGFNIFCSVIAELDRFKEFSYRFHTDAVLDFVNEEFRTSETPFLTSLIDESVYPRGAEWFWDLYDHIPEEILPVNLQTVKVKHHRNYADLLRTLPHITTLRSLHLHDFLPDIIPGPLSHPAHSMNLRDFTITTARPLSYLDILFTSVTLPNLTSLQILTSKRVSDSDNKHMTDEDSEAVTYRADQLAALHTLIKRSGCSLRDLTLHVEPFSSNAIISLLELVPSLVGVDIEVRISQTHFPSILADFSNRMISPQPLLPCLQRLAIHEHSYQGYREYDLNDTFVHASSVVSMLENREMEKSIVDASVSFGRVTSYALGVKSYDLPAGLAKRVDALCAKGVKCRVTLPVMFARDNAMVETIL</sequence>
<dbReference type="AlphaFoldDB" id="A0AAW0E0L3"/>
<comment type="caution">
    <text evidence="2">The sequence shown here is derived from an EMBL/GenBank/DDBJ whole genome shotgun (WGS) entry which is preliminary data.</text>
</comment>
<keyword evidence="1" id="KW-0175">Coiled coil</keyword>
<evidence type="ECO:0000313" key="3">
    <source>
        <dbReference type="Proteomes" id="UP001383192"/>
    </source>
</evidence>
<dbReference type="EMBL" id="JAYKXP010000005">
    <property type="protein sequence ID" value="KAK7058506.1"/>
    <property type="molecule type" value="Genomic_DNA"/>
</dbReference>
<organism evidence="2 3">
    <name type="scientific">Paramarasmius palmivorus</name>
    <dbReference type="NCBI Taxonomy" id="297713"/>
    <lineage>
        <taxon>Eukaryota</taxon>
        <taxon>Fungi</taxon>
        <taxon>Dikarya</taxon>
        <taxon>Basidiomycota</taxon>
        <taxon>Agaricomycotina</taxon>
        <taxon>Agaricomycetes</taxon>
        <taxon>Agaricomycetidae</taxon>
        <taxon>Agaricales</taxon>
        <taxon>Marasmiineae</taxon>
        <taxon>Marasmiaceae</taxon>
        <taxon>Paramarasmius</taxon>
    </lineage>
</organism>